<feature type="transmembrane region" description="Helical" evidence="13">
    <location>
        <begin position="7"/>
        <end position="31"/>
    </location>
</feature>
<accession>A0ABX1Q035</accession>
<dbReference type="CDD" id="cd00130">
    <property type="entry name" value="PAS"/>
    <property type="match status" value="1"/>
</dbReference>
<dbReference type="InterPro" id="IPR050482">
    <property type="entry name" value="Sensor_HK_TwoCompSys"/>
</dbReference>
<dbReference type="InterPro" id="IPR003594">
    <property type="entry name" value="HATPase_dom"/>
</dbReference>
<feature type="domain" description="HAMP" evidence="16">
    <location>
        <begin position="302"/>
        <end position="355"/>
    </location>
</feature>
<dbReference type="Pfam" id="PF00989">
    <property type="entry name" value="PAS"/>
    <property type="match status" value="1"/>
</dbReference>
<dbReference type="PANTHER" id="PTHR24421:SF58">
    <property type="entry name" value="SIGNAL TRANSDUCTION HISTIDINE-PROTEIN KINASE_PHOSPHATASE UHPB"/>
    <property type="match status" value="1"/>
</dbReference>
<dbReference type="PROSITE" id="PS50112">
    <property type="entry name" value="PAS"/>
    <property type="match status" value="1"/>
</dbReference>
<dbReference type="CDD" id="cd18774">
    <property type="entry name" value="PDC2_HK_sensor"/>
    <property type="match status" value="1"/>
</dbReference>
<evidence type="ECO:0000256" key="9">
    <source>
        <dbReference type="ARBA" id="ARBA00022989"/>
    </source>
</evidence>
<dbReference type="InterPro" id="IPR000014">
    <property type="entry name" value="PAS"/>
</dbReference>
<feature type="domain" description="Histidine kinase" evidence="14">
    <location>
        <begin position="608"/>
        <end position="698"/>
    </location>
</feature>
<evidence type="ECO:0000259" key="16">
    <source>
        <dbReference type="PROSITE" id="PS50885"/>
    </source>
</evidence>
<dbReference type="EMBL" id="WTVN01000011">
    <property type="protein sequence ID" value="NMG43880.1"/>
    <property type="molecule type" value="Genomic_DNA"/>
</dbReference>
<dbReference type="Pfam" id="PF07730">
    <property type="entry name" value="HisKA_3"/>
    <property type="match status" value="1"/>
</dbReference>
<dbReference type="InterPro" id="IPR011712">
    <property type="entry name" value="Sig_transdc_His_kin_sub3_dim/P"/>
</dbReference>
<dbReference type="SMART" id="SM00387">
    <property type="entry name" value="HATPase_c"/>
    <property type="match status" value="1"/>
</dbReference>
<evidence type="ECO:0000256" key="7">
    <source>
        <dbReference type="ARBA" id="ARBA00022692"/>
    </source>
</evidence>
<keyword evidence="12" id="KW-0175">Coiled coil</keyword>
<keyword evidence="11 13" id="KW-0472">Membrane</keyword>
<evidence type="ECO:0000256" key="8">
    <source>
        <dbReference type="ARBA" id="ARBA00022777"/>
    </source>
</evidence>
<evidence type="ECO:0000256" key="3">
    <source>
        <dbReference type="ARBA" id="ARBA00012438"/>
    </source>
</evidence>
<keyword evidence="18" id="KW-1185">Reference proteome</keyword>
<dbReference type="Gene3D" id="6.10.340.10">
    <property type="match status" value="1"/>
</dbReference>
<dbReference type="Gene3D" id="3.30.450.20">
    <property type="entry name" value="PAS domain"/>
    <property type="match status" value="3"/>
</dbReference>
<dbReference type="Gene3D" id="3.30.565.10">
    <property type="entry name" value="Histidine kinase-like ATPase, C-terminal domain"/>
    <property type="match status" value="1"/>
</dbReference>
<dbReference type="SMART" id="SM00091">
    <property type="entry name" value="PAS"/>
    <property type="match status" value="1"/>
</dbReference>
<dbReference type="SUPFAM" id="SSF55874">
    <property type="entry name" value="ATPase domain of HSP90 chaperone/DNA topoisomerase II/histidine kinase"/>
    <property type="match status" value="1"/>
</dbReference>
<dbReference type="InterPro" id="IPR003660">
    <property type="entry name" value="HAMP_dom"/>
</dbReference>
<name>A0ABX1Q035_9RHOO</name>
<keyword evidence="4" id="KW-1003">Cell membrane</keyword>
<evidence type="ECO:0000256" key="13">
    <source>
        <dbReference type="SAM" id="Phobius"/>
    </source>
</evidence>
<comment type="subcellular location">
    <subcellularLocation>
        <location evidence="2">Cell membrane</location>
        <topology evidence="2">Multi-pass membrane protein</topology>
    </subcellularLocation>
</comment>
<gene>
    <name evidence="17" type="ORF">GPA22_09060</name>
</gene>
<evidence type="ECO:0000256" key="2">
    <source>
        <dbReference type="ARBA" id="ARBA00004651"/>
    </source>
</evidence>
<keyword evidence="9 13" id="KW-1133">Transmembrane helix</keyword>
<dbReference type="InterPro" id="IPR013767">
    <property type="entry name" value="PAS_fold"/>
</dbReference>
<reference evidence="17 18" key="1">
    <citation type="submission" date="2019-12" db="EMBL/GenBank/DDBJ databases">
        <title>Comparative genomics gives insights into the taxonomy of the Azoarcus-Aromatoleum group and reveals separate origins of nif in the plant-associated Azoarcus and non-plant-associated Aromatoleum sub-groups.</title>
        <authorList>
            <person name="Lafos M."/>
            <person name="Maluk M."/>
            <person name="Batista M."/>
            <person name="Junghare M."/>
            <person name="Carmona M."/>
            <person name="Faoro H."/>
            <person name="Cruz L.M."/>
            <person name="Battistoni F."/>
            <person name="De Souza E."/>
            <person name="Pedrosa F."/>
            <person name="Chen W.-M."/>
            <person name="Poole P.S."/>
            <person name="Dixon R.A."/>
            <person name="James E.K."/>
        </authorList>
    </citation>
    <scope>NUCLEOTIDE SEQUENCE [LARGE SCALE GENOMIC DNA]</scope>
    <source>
        <strain evidence="17 18">Td21</strain>
    </source>
</reference>
<keyword evidence="7 13" id="KW-0812">Transmembrane</keyword>
<evidence type="ECO:0000259" key="15">
    <source>
        <dbReference type="PROSITE" id="PS50112"/>
    </source>
</evidence>
<dbReference type="SUPFAM" id="SSF55785">
    <property type="entry name" value="PYP-like sensor domain (PAS domain)"/>
    <property type="match status" value="1"/>
</dbReference>
<dbReference type="CDD" id="cd16917">
    <property type="entry name" value="HATPase_UhpB-NarQ-NarX-like"/>
    <property type="match status" value="1"/>
</dbReference>
<evidence type="ECO:0000256" key="4">
    <source>
        <dbReference type="ARBA" id="ARBA00022475"/>
    </source>
</evidence>
<dbReference type="SMART" id="SM00304">
    <property type="entry name" value="HAMP"/>
    <property type="match status" value="1"/>
</dbReference>
<protein>
    <recommendedName>
        <fullName evidence="3">histidine kinase</fullName>
        <ecNumber evidence="3">2.7.13.3</ecNumber>
    </recommendedName>
</protein>
<dbReference type="InterPro" id="IPR033479">
    <property type="entry name" value="dCache_1"/>
</dbReference>
<evidence type="ECO:0000256" key="1">
    <source>
        <dbReference type="ARBA" id="ARBA00000085"/>
    </source>
</evidence>
<proteinExistence type="predicted"/>
<dbReference type="InterPro" id="IPR036890">
    <property type="entry name" value="HATPase_C_sf"/>
</dbReference>
<feature type="coiled-coil region" evidence="12">
    <location>
        <begin position="470"/>
        <end position="497"/>
    </location>
</feature>
<dbReference type="Gene3D" id="1.20.5.1930">
    <property type="match status" value="1"/>
</dbReference>
<dbReference type="CDD" id="cd12914">
    <property type="entry name" value="PDC1_DGC_like"/>
    <property type="match status" value="1"/>
</dbReference>
<dbReference type="InterPro" id="IPR005467">
    <property type="entry name" value="His_kinase_dom"/>
</dbReference>
<dbReference type="InterPro" id="IPR035965">
    <property type="entry name" value="PAS-like_dom_sf"/>
</dbReference>
<evidence type="ECO:0000256" key="11">
    <source>
        <dbReference type="ARBA" id="ARBA00023136"/>
    </source>
</evidence>
<dbReference type="PANTHER" id="PTHR24421">
    <property type="entry name" value="NITRATE/NITRITE SENSOR PROTEIN NARX-RELATED"/>
    <property type="match status" value="1"/>
</dbReference>
<evidence type="ECO:0000313" key="17">
    <source>
        <dbReference type="EMBL" id="NMG43880.1"/>
    </source>
</evidence>
<keyword evidence="10" id="KW-0902">Two-component regulatory system</keyword>
<dbReference type="Pfam" id="PF00672">
    <property type="entry name" value="HAMP"/>
    <property type="match status" value="1"/>
</dbReference>
<evidence type="ECO:0000256" key="12">
    <source>
        <dbReference type="SAM" id="Coils"/>
    </source>
</evidence>
<dbReference type="Proteomes" id="UP000623795">
    <property type="component" value="Unassembled WGS sequence"/>
</dbReference>
<dbReference type="CDD" id="cd06225">
    <property type="entry name" value="HAMP"/>
    <property type="match status" value="1"/>
</dbReference>
<evidence type="ECO:0000313" key="18">
    <source>
        <dbReference type="Proteomes" id="UP000623795"/>
    </source>
</evidence>
<dbReference type="PROSITE" id="PS50109">
    <property type="entry name" value="HIS_KIN"/>
    <property type="match status" value="1"/>
</dbReference>
<sequence length="698" mass="75827">MRFGRSILSYLHLLVAVTALPFLGVVGYGYYVELEGESAHAKAAARGLAELAAANAGEFIARGRSYLATLAGSSAFALLDEEACRRGPGADFHALHPEFASLMLVDAQGSVVCTTASEHPPAVSMAEQPWFRRLLNGDAFAIGEPMVSPLTGCWVVLFATAIHNDDGRLRGSIAVAMDLVRYQLISPRVGVPQGTAVTILDGDGTILARSPQGDKWVGRNVRESEMAEHALARKEGEQEYADVDGITRLCGFTPVTGTGWVVAAGIPTEVAFATVRRHAIHGGIVLVLVIAVATGLALFIARIVARPVRRVADAARALPDDQLESRLTPEGPREMDEVAEKFNRVLAVRAREALALDESQQRLQALFDNIRDGILLVDGNAAHVDANPALCAMLGYSREEMLHMALWDDVPPELHGELGEMWRRFLVTGTLEGEFKCRRKDGTLVDVEYRAVANFMPDLHLCSVREITKRRQAEEKLTRYTEHLKLLSRRLVEVQEDERRHLAAELHDRTGQNLTAINLHLSMIREKVPPGDTAVRARVDDAMALVGSTVEAVRDVMADLRPPVLEDYGLFAALRWYADVFSRRAGIAVTVTGSEPSPRLPRAAETALFRVAQEALNNVAKHARASGVNVSLEDGPTVARLLISDDGVGFDLDGERPLGAGWGIVSMEERIEAVGGVLRIESVAGQGTRIVVETPHPP</sequence>
<dbReference type="EC" id="2.7.13.3" evidence="3"/>
<dbReference type="RefSeq" id="WP_169255775.1">
    <property type="nucleotide sequence ID" value="NZ_WTVN01000011.1"/>
</dbReference>
<evidence type="ECO:0000256" key="6">
    <source>
        <dbReference type="ARBA" id="ARBA00022679"/>
    </source>
</evidence>
<keyword evidence="5" id="KW-0597">Phosphoprotein</keyword>
<dbReference type="Pfam" id="PF02518">
    <property type="entry name" value="HATPase_c"/>
    <property type="match status" value="1"/>
</dbReference>
<comment type="caution">
    <text evidence="17">The sequence shown here is derived from an EMBL/GenBank/DDBJ whole genome shotgun (WGS) entry which is preliminary data.</text>
</comment>
<evidence type="ECO:0000256" key="10">
    <source>
        <dbReference type="ARBA" id="ARBA00023012"/>
    </source>
</evidence>
<keyword evidence="8" id="KW-0418">Kinase</keyword>
<feature type="domain" description="PAS" evidence="15">
    <location>
        <begin position="359"/>
        <end position="429"/>
    </location>
</feature>
<organism evidence="17 18">
    <name type="scientific">Aromatoleum toluvorans</name>
    <dbReference type="NCBI Taxonomy" id="92002"/>
    <lineage>
        <taxon>Bacteria</taxon>
        <taxon>Pseudomonadati</taxon>
        <taxon>Pseudomonadota</taxon>
        <taxon>Betaproteobacteria</taxon>
        <taxon>Rhodocyclales</taxon>
        <taxon>Rhodocyclaceae</taxon>
        <taxon>Aromatoleum</taxon>
    </lineage>
</organism>
<evidence type="ECO:0000256" key="5">
    <source>
        <dbReference type="ARBA" id="ARBA00022553"/>
    </source>
</evidence>
<dbReference type="NCBIfam" id="TIGR00229">
    <property type="entry name" value="sensory_box"/>
    <property type="match status" value="1"/>
</dbReference>
<dbReference type="Pfam" id="PF02743">
    <property type="entry name" value="dCache_1"/>
    <property type="match status" value="1"/>
</dbReference>
<keyword evidence="6" id="KW-0808">Transferase</keyword>
<dbReference type="PROSITE" id="PS50885">
    <property type="entry name" value="HAMP"/>
    <property type="match status" value="1"/>
</dbReference>
<feature type="transmembrane region" description="Helical" evidence="13">
    <location>
        <begin position="279"/>
        <end position="301"/>
    </location>
</feature>
<evidence type="ECO:0000259" key="14">
    <source>
        <dbReference type="PROSITE" id="PS50109"/>
    </source>
</evidence>
<comment type="catalytic activity">
    <reaction evidence="1">
        <text>ATP + protein L-histidine = ADP + protein N-phospho-L-histidine.</text>
        <dbReference type="EC" id="2.7.13.3"/>
    </reaction>
</comment>